<dbReference type="Pfam" id="PF05050">
    <property type="entry name" value="Methyltransf_21"/>
    <property type="match status" value="1"/>
</dbReference>
<feature type="domain" description="Methyltransferase FkbM" evidence="2">
    <location>
        <begin position="348"/>
        <end position="539"/>
    </location>
</feature>
<accession>A0ABP0K4B9</accession>
<feature type="signal peptide" evidence="1">
    <location>
        <begin position="1"/>
        <end position="25"/>
    </location>
</feature>
<feature type="chain" id="PRO_5046695174" description="Methyltransferase FkbM domain-containing protein" evidence="1">
    <location>
        <begin position="26"/>
        <end position="665"/>
    </location>
</feature>
<comment type="caution">
    <text evidence="3">The sequence shown here is derived from an EMBL/GenBank/DDBJ whole genome shotgun (WGS) entry which is preliminary data.</text>
</comment>
<protein>
    <recommendedName>
        <fullName evidence="2">Methyltransferase FkbM domain-containing protein</fullName>
    </recommendedName>
</protein>
<evidence type="ECO:0000256" key="1">
    <source>
        <dbReference type="SAM" id="SignalP"/>
    </source>
</evidence>
<dbReference type="InterPro" id="IPR029063">
    <property type="entry name" value="SAM-dependent_MTases_sf"/>
</dbReference>
<sequence length="665" mass="76291">MKRLLCGWHFTCGVLHFSAIQETTAEVGVMLSVITRNRFWTHALSTLSLLQSLQYAKLHAQQAWFAWHILDDASEKSDARKKNDMITDLTQRGWVDNYTRLDRRSGTVHALRHAVDTFLMRKEFHLFLHCDDDILMGEGTLTQAVHDYLTDHSKPSRAGGVLALFVNSWLDEQLSDVSSSPYATAPFLGGAAYIADRLTLEATGNPWAHALKNNPRVSPHEAHVQWLRQLLPSKGLQIWIRWQKPYECQHLGNVRTLNFGMQPEWEPMWAIDHTSKKIVEVPGYSSADVRTALWAQQKCLRNFVLYQNSIAREPLKLPTTGTIEHWSSWTCSTHHFHYLEIGTSDFDTLLSRHVWRPDVRGISIEPLRTYFDKLPSGTNKLLLNIAISDHDGYETLYFVRPDVIDAHLGSESLCQRSHLHDVGLTECLPGWMRGASSIKKVPEGVRQFLGDDMLRSVLAKVQVPCMTYETLVTVYGVGSLDILKIDTEGFDHEILRAVLALGYSRHLWPWQVQFEKNMLSDWRTLDEQVIKLQDAGYRCRMTNVEVASCWREFAAENVHCERITVKMQQILSNVSDVKLEKQNLQEDCLPQAGMLRLPWMMRSSCALCIVLKLLQGTYIKSREQECCQGLSWIKFILMPQFDREWTRAGRLRGFSLAFTYACGVR</sequence>
<reference evidence="3 4" key="1">
    <citation type="submission" date="2024-02" db="EMBL/GenBank/DDBJ databases">
        <authorList>
            <person name="Chen Y."/>
            <person name="Shah S."/>
            <person name="Dougan E. K."/>
            <person name="Thang M."/>
            <person name="Chan C."/>
        </authorList>
    </citation>
    <scope>NUCLEOTIDE SEQUENCE [LARGE SCALE GENOMIC DNA]</scope>
</reference>
<evidence type="ECO:0000313" key="4">
    <source>
        <dbReference type="Proteomes" id="UP001642484"/>
    </source>
</evidence>
<dbReference type="InterPro" id="IPR006342">
    <property type="entry name" value="FkbM_mtfrase"/>
</dbReference>
<dbReference type="Gene3D" id="3.40.50.150">
    <property type="entry name" value="Vaccinia Virus protein VP39"/>
    <property type="match status" value="1"/>
</dbReference>
<gene>
    <name evidence="3" type="ORF">CCMP2556_LOCUS14472</name>
</gene>
<evidence type="ECO:0000259" key="2">
    <source>
        <dbReference type="Pfam" id="PF05050"/>
    </source>
</evidence>
<dbReference type="SUPFAM" id="SSF53335">
    <property type="entry name" value="S-adenosyl-L-methionine-dependent methyltransferases"/>
    <property type="match status" value="1"/>
</dbReference>
<dbReference type="Proteomes" id="UP001642484">
    <property type="component" value="Unassembled WGS sequence"/>
</dbReference>
<name>A0ABP0K4B9_9DINO</name>
<dbReference type="EMBL" id="CAXAMN010007435">
    <property type="protein sequence ID" value="CAK9021518.1"/>
    <property type="molecule type" value="Genomic_DNA"/>
</dbReference>
<keyword evidence="1" id="KW-0732">Signal</keyword>
<keyword evidence="4" id="KW-1185">Reference proteome</keyword>
<proteinExistence type="predicted"/>
<evidence type="ECO:0000313" key="3">
    <source>
        <dbReference type="EMBL" id="CAK9021518.1"/>
    </source>
</evidence>
<organism evidence="3 4">
    <name type="scientific">Durusdinium trenchii</name>
    <dbReference type="NCBI Taxonomy" id="1381693"/>
    <lineage>
        <taxon>Eukaryota</taxon>
        <taxon>Sar</taxon>
        <taxon>Alveolata</taxon>
        <taxon>Dinophyceae</taxon>
        <taxon>Suessiales</taxon>
        <taxon>Symbiodiniaceae</taxon>
        <taxon>Durusdinium</taxon>
    </lineage>
</organism>